<dbReference type="RefSeq" id="WP_182554241.1">
    <property type="nucleotide sequence ID" value="NZ_BPRF01000005.1"/>
</dbReference>
<dbReference type="EMBL" id="JACJIB010000002">
    <property type="protein sequence ID" value="MBA8912052.1"/>
    <property type="molecule type" value="Genomic_DNA"/>
</dbReference>
<keyword evidence="3" id="KW-1185">Reference proteome</keyword>
<name>A0AA40S0S6_9HYPH</name>
<keyword evidence="1" id="KW-1133">Transmembrane helix</keyword>
<dbReference type="Proteomes" id="UP000543554">
    <property type="component" value="Unassembled WGS sequence"/>
</dbReference>
<keyword evidence="1" id="KW-0812">Transmembrane</keyword>
<protein>
    <submittedName>
        <fullName evidence="2">Nucleic acid-binding OB-fold protein</fullName>
    </submittedName>
</protein>
<dbReference type="AlphaFoldDB" id="A0AA40S0S6"/>
<organism evidence="2 3">
    <name type="scientific">Methylorubrum thiocyanatum</name>
    <dbReference type="NCBI Taxonomy" id="47958"/>
    <lineage>
        <taxon>Bacteria</taxon>
        <taxon>Pseudomonadati</taxon>
        <taxon>Pseudomonadota</taxon>
        <taxon>Alphaproteobacteria</taxon>
        <taxon>Hyphomicrobiales</taxon>
        <taxon>Methylobacteriaceae</taxon>
        <taxon>Methylorubrum</taxon>
    </lineage>
</organism>
<evidence type="ECO:0000313" key="3">
    <source>
        <dbReference type="Proteomes" id="UP000543554"/>
    </source>
</evidence>
<accession>A0AA40S0S6</accession>
<evidence type="ECO:0000256" key="1">
    <source>
        <dbReference type="SAM" id="Phobius"/>
    </source>
</evidence>
<keyword evidence="1" id="KW-0472">Membrane</keyword>
<reference evidence="2 3" key="1">
    <citation type="submission" date="2020-08" db="EMBL/GenBank/DDBJ databases">
        <title>Genomic Encyclopedia of Type Strains, Phase IV (KMG-IV): sequencing the most valuable type-strain genomes for metagenomic binning, comparative biology and taxonomic classification.</title>
        <authorList>
            <person name="Goeker M."/>
        </authorList>
    </citation>
    <scope>NUCLEOTIDE SEQUENCE [LARGE SCALE GENOMIC DNA]</scope>
    <source>
        <strain evidence="2 3">DSM 11490</strain>
    </source>
</reference>
<comment type="caution">
    <text evidence="2">The sequence shown here is derived from an EMBL/GenBank/DDBJ whole genome shotgun (WGS) entry which is preliminary data.</text>
</comment>
<feature type="transmembrane region" description="Helical" evidence="1">
    <location>
        <begin position="12"/>
        <end position="29"/>
    </location>
</feature>
<proteinExistence type="predicted"/>
<gene>
    <name evidence="2" type="ORF">HNR51_001120</name>
</gene>
<evidence type="ECO:0000313" key="2">
    <source>
        <dbReference type="EMBL" id="MBA8912052.1"/>
    </source>
</evidence>
<sequence>MDQWSDRTLKACFYVAIAAVSLAGLWLNAEPYICPIPTAVLSGEKPAQPPCFEFWFNRYQTLIGSLVAIGAAGLAWKATSKTIAFGREQVAISNLDRLEARLLAFQDLGSKAVAVHHDAVQQVIEHMEVRALLAELRWMPFFVGGRASADAMQKRERVKELVKASDRFQEAVMQFEAACKNVQLPIAVSQQAYEAFVAISHFRRQVRSMNDAVAGIMDHNYIPTDVQGMIERFFKSHPEAAKLSPEAFMLLDVSIVKQARLVRAMREKVAALADGYVSASEIGGI</sequence>